<dbReference type="InterPro" id="IPR035940">
    <property type="entry name" value="CAP_sf"/>
</dbReference>
<dbReference type="EnsemblPlants" id="LPERR06G12910.1">
    <property type="protein sequence ID" value="LPERR06G12910.1"/>
    <property type="gene ID" value="LPERR06G12910"/>
</dbReference>
<reference evidence="3 4" key="1">
    <citation type="submission" date="2012-08" db="EMBL/GenBank/DDBJ databases">
        <title>Oryza genome evolution.</title>
        <authorList>
            <person name="Wing R.A."/>
        </authorList>
    </citation>
    <scope>NUCLEOTIDE SEQUENCE</scope>
</reference>
<dbReference type="AlphaFoldDB" id="A0A0D9WQG3"/>
<dbReference type="InterPro" id="IPR001283">
    <property type="entry name" value="CRISP-related"/>
</dbReference>
<dbReference type="InterPro" id="IPR014044">
    <property type="entry name" value="CAP_dom"/>
</dbReference>
<protein>
    <recommendedName>
        <fullName evidence="2">SCP domain-containing protein</fullName>
    </recommendedName>
</protein>
<feature type="chain" id="PRO_5002349303" description="SCP domain-containing protein" evidence="1">
    <location>
        <begin position="25"/>
        <end position="179"/>
    </location>
</feature>
<evidence type="ECO:0000256" key="1">
    <source>
        <dbReference type="SAM" id="SignalP"/>
    </source>
</evidence>
<dbReference type="Gramene" id="LPERR06G12910.1">
    <property type="protein sequence ID" value="LPERR06G12910.1"/>
    <property type="gene ID" value="LPERR06G12910"/>
</dbReference>
<dbReference type="eggNOG" id="KOG3017">
    <property type="taxonomic scope" value="Eukaryota"/>
</dbReference>
<dbReference type="PRINTS" id="PR00837">
    <property type="entry name" value="V5TPXLIKE"/>
</dbReference>
<keyword evidence="4" id="KW-1185">Reference proteome</keyword>
<organism evidence="3 4">
    <name type="scientific">Leersia perrieri</name>
    <dbReference type="NCBI Taxonomy" id="77586"/>
    <lineage>
        <taxon>Eukaryota</taxon>
        <taxon>Viridiplantae</taxon>
        <taxon>Streptophyta</taxon>
        <taxon>Embryophyta</taxon>
        <taxon>Tracheophyta</taxon>
        <taxon>Spermatophyta</taxon>
        <taxon>Magnoliopsida</taxon>
        <taxon>Liliopsida</taxon>
        <taxon>Poales</taxon>
        <taxon>Poaceae</taxon>
        <taxon>BOP clade</taxon>
        <taxon>Oryzoideae</taxon>
        <taxon>Oryzeae</taxon>
        <taxon>Oryzinae</taxon>
        <taxon>Leersia</taxon>
    </lineage>
</organism>
<reference evidence="4" key="2">
    <citation type="submission" date="2013-12" db="EMBL/GenBank/DDBJ databases">
        <authorList>
            <person name="Yu Y."/>
            <person name="Lee S."/>
            <person name="de Baynast K."/>
            <person name="Wissotski M."/>
            <person name="Liu L."/>
            <person name="Talag J."/>
            <person name="Goicoechea J."/>
            <person name="Angelova A."/>
            <person name="Jetty R."/>
            <person name="Kudrna D."/>
            <person name="Golser W."/>
            <person name="Rivera L."/>
            <person name="Zhang J."/>
            <person name="Wing R."/>
        </authorList>
    </citation>
    <scope>NUCLEOTIDE SEQUENCE</scope>
</reference>
<evidence type="ECO:0000313" key="4">
    <source>
        <dbReference type="Proteomes" id="UP000032180"/>
    </source>
</evidence>
<accession>A0A0D9WQG3</accession>
<reference evidence="3" key="3">
    <citation type="submission" date="2015-04" db="UniProtKB">
        <authorList>
            <consortium name="EnsemblPlants"/>
        </authorList>
    </citation>
    <scope>IDENTIFICATION</scope>
</reference>
<name>A0A0D9WQG3_9ORYZ</name>
<keyword evidence="1" id="KW-0732">Signal</keyword>
<evidence type="ECO:0000313" key="3">
    <source>
        <dbReference type="EnsemblPlants" id="LPERR06G12910.1"/>
    </source>
</evidence>
<dbReference type="SMART" id="SM00198">
    <property type="entry name" value="SCP"/>
    <property type="match status" value="1"/>
</dbReference>
<feature type="signal peptide" evidence="1">
    <location>
        <begin position="1"/>
        <end position="24"/>
    </location>
</feature>
<dbReference type="Gene3D" id="3.40.33.10">
    <property type="entry name" value="CAP"/>
    <property type="match status" value="1"/>
</dbReference>
<dbReference type="Pfam" id="PF00188">
    <property type="entry name" value="CAP"/>
    <property type="match status" value="1"/>
</dbReference>
<dbReference type="HOGENOM" id="CLU_035730_8_1_1"/>
<dbReference type="CDD" id="cd05381">
    <property type="entry name" value="CAP_PR-1"/>
    <property type="match status" value="1"/>
</dbReference>
<evidence type="ECO:0000259" key="2">
    <source>
        <dbReference type="SMART" id="SM00198"/>
    </source>
</evidence>
<dbReference type="STRING" id="77586.A0A0D9WQG3"/>
<dbReference type="FunFam" id="3.40.33.10:FF:000004">
    <property type="entry name" value="CAP, cysteine-rich secretory protein, antigen 5"/>
    <property type="match status" value="1"/>
</dbReference>
<dbReference type="PANTHER" id="PTHR10334">
    <property type="entry name" value="CYSTEINE-RICH SECRETORY PROTEIN-RELATED"/>
    <property type="match status" value="1"/>
</dbReference>
<dbReference type="SUPFAM" id="SSF55797">
    <property type="entry name" value="PR-1-like"/>
    <property type="match status" value="1"/>
</dbReference>
<feature type="domain" description="SCP" evidence="2">
    <location>
        <begin position="26"/>
        <end position="160"/>
    </location>
</feature>
<proteinExistence type="predicted"/>
<sequence length="179" mass="19561">MATSVITYATALLLFLSITHLAQPQNAPHDFLQPHNEARAEVGVAKLSWDSALAAYARNYAKKRSSDCALKHSGGPYGENIYRGSAGGRRWTAADAVARWVRERSYYDCKSNTCAAWRRCGHYTQVTWARTAGLGCAAVTCDGGGTFVMCSYDPPANVRGRGPYPGCRDYVHVSIARHI</sequence>
<dbReference type="Proteomes" id="UP000032180">
    <property type="component" value="Chromosome 6"/>
</dbReference>